<gene>
    <name evidence="9" type="ORF">PSYICH_LOCUS2776</name>
</gene>
<evidence type="ECO:0000313" key="9">
    <source>
        <dbReference type="EMBL" id="CAH1101348.1"/>
    </source>
</evidence>
<dbReference type="AlphaFoldDB" id="A0A9P0CIM6"/>
<evidence type="ECO:0000256" key="7">
    <source>
        <dbReference type="RuleBase" id="RU363034"/>
    </source>
</evidence>
<evidence type="ECO:0000313" key="10">
    <source>
        <dbReference type="Proteomes" id="UP001153636"/>
    </source>
</evidence>
<dbReference type="FunFam" id="2.40.10.10:FF:000015">
    <property type="entry name" value="Atrial natriuretic peptide-converting enzyme"/>
    <property type="match status" value="1"/>
</dbReference>
<proteinExistence type="predicted"/>
<dbReference type="PROSITE" id="PS00134">
    <property type="entry name" value="TRYPSIN_HIS"/>
    <property type="match status" value="1"/>
</dbReference>
<dbReference type="Proteomes" id="UP001153636">
    <property type="component" value="Chromosome 11"/>
</dbReference>
<dbReference type="InterPro" id="IPR001314">
    <property type="entry name" value="Peptidase_S1A"/>
</dbReference>
<dbReference type="InterPro" id="IPR009003">
    <property type="entry name" value="Peptidase_S1_PA"/>
</dbReference>
<keyword evidence="3 7" id="KW-0645">Protease</keyword>
<dbReference type="GO" id="GO:0006508">
    <property type="term" value="P:proteolysis"/>
    <property type="evidence" value="ECO:0007669"/>
    <property type="project" value="UniProtKB-KW"/>
</dbReference>
<feature type="domain" description="Peptidase S1" evidence="8">
    <location>
        <begin position="382"/>
        <end position="626"/>
    </location>
</feature>
<sequence>MSWPVPFFTDNQFGFISTIAQVSPVTNSPPAPQATSTSATRIPPATIGRVNTIISSPAPVEVVHSNVVTPLAPLVTLINPLMMVNHSIDNPNIIKSPVPKQEVGPTVTVINPAMMINHSIDNPNIIKNLAPKQNTEGVEPLITYFDPKYLISYSSTIPSSVPSVTTTSSNTTAIPTSIPTSSLSTSTVSTTISSAVATNSTSALITNTTPSVLTITKQAPVSIEISSNSTVTTTSTPFTSRPIPILLPTMMMQNVLPTSIPSKSVVPVLSMPMNVFPSNFQVEIPTVVKLDVNITQMPNYIVSISPINNNDSDIVEIYAAASNNVVSSSKLDISDPNLNTGPGPVPLSTTTVMQNRISQEKCIEYYSAGRRSARKSQVQVFIIGGQSSSQKEFPHMAALGYGIKNDNNNNWLCGGSLISELYVVTAAHCLFEKTLGPVTFVRLGTTTLQTETLNSEDYNVVRRIANPNYVDGKQYNDIALLELDRPVVFTEYIAPICLYTSTNLAGANLIATGWGKTSENGDAAKDLQKVRLNYVPINVCQQAYSIVPKDELAYGIMESTQICAGTNDGSKDTCQGDSGGPLQVQEDGRMYLVGVTSFGIGCGTPFIPGVYTKVSNYVPWIEQIVWRR</sequence>
<dbReference type="GO" id="GO:0005576">
    <property type="term" value="C:extracellular region"/>
    <property type="evidence" value="ECO:0007669"/>
    <property type="project" value="UniProtKB-SubCell"/>
</dbReference>
<keyword evidence="5 7" id="KW-0720">Serine protease</keyword>
<evidence type="ECO:0000256" key="4">
    <source>
        <dbReference type="ARBA" id="ARBA00022801"/>
    </source>
</evidence>
<reference evidence="9" key="1">
    <citation type="submission" date="2022-01" db="EMBL/GenBank/DDBJ databases">
        <authorList>
            <person name="King R."/>
        </authorList>
    </citation>
    <scope>NUCLEOTIDE SEQUENCE</scope>
</reference>
<dbReference type="OrthoDB" id="6339452at2759"/>
<dbReference type="SMART" id="SM00020">
    <property type="entry name" value="Tryp_SPc"/>
    <property type="match status" value="1"/>
</dbReference>
<evidence type="ECO:0000256" key="5">
    <source>
        <dbReference type="ARBA" id="ARBA00022825"/>
    </source>
</evidence>
<evidence type="ECO:0000256" key="3">
    <source>
        <dbReference type="ARBA" id="ARBA00022670"/>
    </source>
</evidence>
<evidence type="ECO:0000256" key="2">
    <source>
        <dbReference type="ARBA" id="ARBA00022525"/>
    </source>
</evidence>
<evidence type="ECO:0000256" key="1">
    <source>
        <dbReference type="ARBA" id="ARBA00004613"/>
    </source>
</evidence>
<keyword evidence="10" id="KW-1185">Reference proteome</keyword>
<dbReference type="GO" id="GO:0004252">
    <property type="term" value="F:serine-type endopeptidase activity"/>
    <property type="evidence" value="ECO:0007669"/>
    <property type="project" value="InterPro"/>
</dbReference>
<organism evidence="9 10">
    <name type="scientific">Psylliodes chrysocephalus</name>
    <dbReference type="NCBI Taxonomy" id="3402493"/>
    <lineage>
        <taxon>Eukaryota</taxon>
        <taxon>Metazoa</taxon>
        <taxon>Ecdysozoa</taxon>
        <taxon>Arthropoda</taxon>
        <taxon>Hexapoda</taxon>
        <taxon>Insecta</taxon>
        <taxon>Pterygota</taxon>
        <taxon>Neoptera</taxon>
        <taxon>Endopterygota</taxon>
        <taxon>Coleoptera</taxon>
        <taxon>Polyphaga</taxon>
        <taxon>Cucujiformia</taxon>
        <taxon>Chrysomeloidea</taxon>
        <taxon>Chrysomelidae</taxon>
        <taxon>Galerucinae</taxon>
        <taxon>Alticini</taxon>
        <taxon>Psylliodes</taxon>
    </lineage>
</organism>
<dbReference type="EMBL" id="OV651823">
    <property type="protein sequence ID" value="CAH1101348.1"/>
    <property type="molecule type" value="Genomic_DNA"/>
</dbReference>
<evidence type="ECO:0000256" key="6">
    <source>
        <dbReference type="ARBA" id="ARBA00023157"/>
    </source>
</evidence>
<keyword evidence="2" id="KW-0964">Secreted</keyword>
<comment type="subcellular location">
    <subcellularLocation>
        <location evidence="1">Secreted</location>
    </subcellularLocation>
</comment>
<name>A0A9P0CIM6_9CUCU</name>
<dbReference type="Pfam" id="PF00089">
    <property type="entry name" value="Trypsin"/>
    <property type="match status" value="1"/>
</dbReference>
<protein>
    <recommendedName>
        <fullName evidence="8">Peptidase S1 domain-containing protein</fullName>
    </recommendedName>
</protein>
<dbReference type="PRINTS" id="PR00722">
    <property type="entry name" value="CHYMOTRYPSIN"/>
</dbReference>
<dbReference type="PANTHER" id="PTHR24252:SF7">
    <property type="entry name" value="HYALIN"/>
    <property type="match status" value="1"/>
</dbReference>
<evidence type="ECO:0000259" key="8">
    <source>
        <dbReference type="PROSITE" id="PS50240"/>
    </source>
</evidence>
<dbReference type="InterPro" id="IPR043504">
    <property type="entry name" value="Peptidase_S1_PA_chymotrypsin"/>
</dbReference>
<dbReference type="SUPFAM" id="SSF50494">
    <property type="entry name" value="Trypsin-like serine proteases"/>
    <property type="match status" value="1"/>
</dbReference>
<dbReference type="Gene3D" id="2.40.10.10">
    <property type="entry name" value="Trypsin-like serine proteases"/>
    <property type="match status" value="1"/>
</dbReference>
<dbReference type="PROSITE" id="PS00135">
    <property type="entry name" value="TRYPSIN_SER"/>
    <property type="match status" value="1"/>
</dbReference>
<dbReference type="InterPro" id="IPR001254">
    <property type="entry name" value="Trypsin_dom"/>
</dbReference>
<dbReference type="InterPro" id="IPR018114">
    <property type="entry name" value="TRYPSIN_HIS"/>
</dbReference>
<dbReference type="InterPro" id="IPR033116">
    <property type="entry name" value="TRYPSIN_SER"/>
</dbReference>
<dbReference type="PROSITE" id="PS50240">
    <property type="entry name" value="TRYPSIN_DOM"/>
    <property type="match status" value="1"/>
</dbReference>
<accession>A0A9P0CIM6</accession>
<dbReference type="CDD" id="cd00190">
    <property type="entry name" value="Tryp_SPc"/>
    <property type="match status" value="1"/>
</dbReference>
<keyword evidence="6" id="KW-1015">Disulfide bond</keyword>
<keyword evidence="4 7" id="KW-0378">Hydrolase</keyword>
<dbReference type="PANTHER" id="PTHR24252">
    <property type="entry name" value="ACROSIN-RELATED"/>
    <property type="match status" value="1"/>
</dbReference>